<evidence type="ECO:0000256" key="9">
    <source>
        <dbReference type="PROSITE-ProRule" id="PRU00284"/>
    </source>
</evidence>
<dbReference type="Gene3D" id="1.10.287.950">
    <property type="entry name" value="Methyl-accepting chemotaxis protein"/>
    <property type="match status" value="1"/>
</dbReference>
<dbReference type="RefSeq" id="WP_202749630.1">
    <property type="nucleotide sequence ID" value="NZ_JAESWC010000009.1"/>
</dbReference>
<evidence type="ECO:0000256" key="10">
    <source>
        <dbReference type="SAM" id="Phobius"/>
    </source>
</evidence>
<organism evidence="13 14">
    <name type="scientific">Clostridium rhizosphaerae</name>
    <dbReference type="NCBI Taxonomy" id="2803861"/>
    <lineage>
        <taxon>Bacteria</taxon>
        <taxon>Bacillati</taxon>
        <taxon>Bacillota</taxon>
        <taxon>Clostridia</taxon>
        <taxon>Eubacteriales</taxon>
        <taxon>Clostridiaceae</taxon>
        <taxon>Clostridium</taxon>
    </lineage>
</organism>
<evidence type="ECO:0000256" key="1">
    <source>
        <dbReference type="ARBA" id="ARBA00004651"/>
    </source>
</evidence>
<keyword evidence="14" id="KW-1185">Reference proteome</keyword>
<evidence type="ECO:0000256" key="5">
    <source>
        <dbReference type="ARBA" id="ARBA00022989"/>
    </source>
</evidence>
<comment type="similarity">
    <text evidence="8">Belongs to the methyl-accepting chemotaxis (MCP) protein family.</text>
</comment>
<keyword evidence="5 10" id="KW-1133">Transmembrane helix</keyword>
<keyword evidence="7 9" id="KW-0807">Transducer</keyword>
<dbReference type="Gene3D" id="6.10.340.10">
    <property type="match status" value="1"/>
</dbReference>
<dbReference type="PROSITE" id="PS50111">
    <property type="entry name" value="CHEMOTAXIS_TRANSDUC_2"/>
    <property type="match status" value="1"/>
</dbReference>
<proteinExistence type="inferred from homology"/>
<dbReference type="Pfam" id="PF02743">
    <property type="entry name" value="dCache_1"/>
    <property type="match status" value="1"/>
</dbReference>
<dbReference type="Pfam" id="PF00015">
    <property type="entry name" value="MCPsignal"/>
    <property type="match status" value="1"/>
</dbReference>
<sequence length="666" mass="72084">MKSIKSKLTLLFSCLLIIVSLGFGIVSFKASSNALISNVSKTIPKMADEGAKVVEGRLQTQLESLSAMAENDSIKNRNTSISKQVETLDLEKKRKNYIHLFIIDKDGKALLDDGSTLDLKDREYFKRAIAGENAVSDPMVSKAKDGSNLIISFAVPIKYNNEVVGVLGGTKDGNLLSELTNDITFGKTGKAFMLRKDGTTIAHTNKDLVINMDNDFENVKKDSKLASLVEIEKKMVAGGSGTGEYVYDGVSKYVGYAPVKGTGWSLAVVIAKEEILSETSSLKNSIIIIALVFIALGILFAQIISTRIVKGIKVTSAYLELLANGDFSKDVSEKYTNMKDEIGQMSGSTQRLTQSIRAMIKQIKDSSSSIENQAENLSSVSEEISTSSQSVASSIQDVAQGTSTQAEDLVDVTGTLNQFSDNLQAIVVEIKDIDINAKEIGSMSEESNSKMEVLISSINKVNDSFNEFINKAQGLEKNVSQINQIINIINSIADQTNLLALNAAIEAARVGEAGRGFAVVAEEIRKLAEQSKTSSETIAKLILDVSNGTSSMVSNTEELNEELKGQLEIINNTLISFKNITNGINEVVPKIERVNSSAIMIDEDKTYILEKIESVSAVAQETSASSEEIAASAEQMNASTEEVAASAEVLSEMTKEMMKHINKFEL</sequence>
<evidence type="ECO:0000256" key="2">
    <source>
        <dbReference type="ARBA" id="ARBA00022475"/>
    </source>
</evidence>
<keyword evidence="3" id="KW-0145">Chemotaxis</keyword>
<evidence type="ECO:0000256" key="7">
    <source>
        <dbReference type="ARBA" id="ARBA00023224"/>
    </source>
</evidence>
<gene>
    <name evidence="13" type="ORF">JK636_14010</name>
</gene>
<dbReference type="Gene3D" id="3.30.450.20">
    <property type="entry name" value="PAS domain"/>
    <property type="match status" value="1"/>
</dbReference>
<dbReference type="Proteomes" id="UP000632377">
    <property type="component" value="Unassembled WGS sequence"/>
</dbReference>
<keyword evidence="4 10" id="KW-0812">Transmembrane</keyword>
<keyword evidence="2" id="KW-1003">Cell membrane</keyword>
<dbReference type="CDD" id="cd12914">
    <property type="entry name" value="PDC1_DGC_like"/>
    <property type="match status" value="1"/>
</dbReference>
<dbReference type="PROSITE" id="PS50885">
    <property type="entry name" value="HAMP"/>
    <property type="match status" value="1"/>
</dbReference>
<evidence type="ECO:0000256" key="6">
    <source>
        <dbReference type="ARBA" id="ARBA00023136"/>
    </source>
</evidence>
<evidence type="ECO:0000256" key="8">
    <source>
        <dbReference type="ARBA" id="ARBA00029447"/>
    </source>
</evidence>
<keyword evidence="6 10" id="KW-0472">Membrane</keyword>
<name>A0ABS1TBZ9_9CLOT</name>
<dbReference type="EMBL" id="JAESWC010000009">
    <property type="protein sequence ID" value="MBL4936870.1"/>
    <property type="molecule type" value="Genomic_DNA"/>
</dbReference>
<evidence type="ECO:0000259" key="11">
    <source>
        <dbReference type="PROSITE" id="PS50111"/>
    </source>
</evidence>
<evidence type="ECO:0000259" key="12">
    <source>
        <dbReference type="PROSITE" id="PS50885"/>
    </source>
</evidence>
<reference evidence="13 14" key="1">
    <citation type="submission" date="2021-01" db="EMBL/GenBank/DDBJ databases">
        <title>Genome public.</title>
        <authorList>
            <person name="Liu C."/>
            <person name="Sun Q."/>
        </authorList>
    </citation>
    <scope>NUCLEOTIDE SEQUENCE [LARGE SCALE GENOMIC DNA]</scope>
    <source>
        <strain evidence="13 14">YIM B02515</strain>
    </source>
</reference>
<evidence type="ECO:0000313" key="14">
    <source>
        <dbReference type="Proteomes" id="UP000632377"/>
    </source>
</evidence>
<comment type="subcellular location">
    <subcellularLocation>
        <location evidence="1">Cell membrane</location>
        <topology evidence="1">Multi-pass membrane protein</topology>
    </subcellularLocation>
</comment>
<feature type="transmembrane region" description="Helical" evidence="10">
    <location>
        <begin position="286"/>
        <end position="304"/>
    </location>
</feature>
<dbReference type="CDD" id="cd12912">
    <property type="entry name" value="PDC2_MCP_like"/>
    <property type="match status" value="1"/>
</dbReference>
<evidence type="ECO:0000313" key="13">
    <source>
        <dbReference type="EMBL" id="MBL4936870.1"/>
    </source>
</evidence>
<dbReference type="InterPro" id="IPR033479">
    <property type="entry name" value="dCache_1"/>
</dbReference>
<dbReference type="InterPro" id="IPR004089">
    <property type="entry name" value="MCPsignal_dom"/>
</dbReference>
<evidence type="ECO:0000256" key="4">
    <source>
        <dbReference type="ARBA" id="ARBA00022692"/>
    </source>
</evidence>
<dbReference type="InterPro" id="IPR003660">
    <property type="entry name" value="HAMP_dom"/>
</dbReference>
<protein>
    <submittedName>
        <fullName evidence="13">Methyl-accepting chemotaxis protein</fullName>
    </submittedName>
</protein>
<dbReference type="SMART" id="SM00283">
    <property type="entry name" value="MA"/>
    <property type="match status" value="1"/>
</dbReference>
<dbReference type="SUPFAM" id="SSF58104">
    <property type="entry name" value="Methyl-accepting chemotaxis protein (MCP) signaling domain"/>
    <property type="match status" value="1"/>
</dbReference>
<accession>A0ABS1TBZ9</accession>
<evidence type="ECO:0000256" key="3">
    <source>
        <dbReference type="ARBA" id="ARBA00022500"/>
    </source>
</evidence>
<feature type="domain" description="HAMP" evidence="12">
    <location>
        <begin position="306"/>
        <end position="361"/>
    </location>
</feature>
<feature type="domain" description="Methyl-accepting transducer" evidence="11">
    <location>
        <begin position="380"/>
        <end position="637"/>
    </location>
</feature>
<dbReference type="PANTHER" id="PTHR32089">
    <property type="entry name" value="METHYL-ACCEPTING CHEMOTAXIS PROTEIN MCPB"/>
    <property type="match status" value="1"/>
</dbReference>
<dbReference type="PANTHER" id="PTHR32089:SF112">
    <property type="entry name" value="LYSOZYME-LIKE PROTEIN-RELATED"/>
    <property type="match status" value="1"/>
</dbReference>
<comment type="caution">
    <text evidence="13">The sequence shown here is derived from an EMBL/GenBank/DDBJ whole genome shotgun (WGS) entry which is preliminary data.</text>
</comment>